<dbReference type="SUPFAM" id="SSF46785">
    <property type="entry name" value="Winged helix' DNA-binding domain"/>
    <property type="match status" value="1"/>
</dbReference>
<dbReference type="GO" id="GO:0003700">
    <property type="term" value="F:DNA-binding transcription factor activity"/>
    <property type="evidence" value="ECO:0007669"/>
    <property type="project" value="InterPro"/>
</dbReference>
<dbReference type="PROSITE" id="PS50931">
    <property type="entry name" value="HTH_LYSR"/>
    <property type="match status" value="1"/>
</dbReference>
<accession>A0A923RKA6</accession>
<protein>
    <submittedName>
        <fullName evidence="2">LysR family transcriptional regulator</fullName>
    </submittedName>
</protein>
<dbReference type="RefSeq" id="WP_186871415.1">
    <property type="nucleotide sequence ID" value="NZ_JACOOL010000020.1"/>
</dbReference>
<dbReference type="Gene3D" id="1.10.10.10">
    <property type="entry name" value="Winged helix-like DNA-binding domain superfamily/Winged helix DNA-binding domain"/>
    <property type="match status" value="1"/>
</dbReference>
<name>A0A923RKA6_9BACI</name>
<reference evidence="2" key="1">
    <citation type="submission" date="2020-08" db="EMBL/GenBank/DDBJ databases">
        <title>Genome public.</title>
        <authorList>
            <person name="Liu C."/>
            <person name="Sun Q."/>
        </authorList>
    </citation>
    <scope>NUCLEOTIDE SEQUENCE</scope>
    <source>
        <strain evidence="2">BX22</strain>
    </source>
</reference>
<evidence type="ECO:0000313" key="3">
    <source>
        <dbReference type="Proteomes" id="UP000637359"/>
    </source>
</evidence>
<dbReference type="Proteomes" id="UP000637359">
    <property type="component" value="Unassembled WGS sequence"/>
</dbReference>
<proteinExistence type="predicted"/>
<dbReference type="Pfam" id="PF00126">
    <property type="entry name" value="HTH_1"/>
    <property type="match status" value="1"/>
</dbReference>
<dbReference type="AlphaFoldDB" id="A0A923RKA6"/>
<keyword evidence="3" id="KW-1185">Reference proteome</keyword>
<dbReference type="EMBL" id="JACOOL010000020">
    <property type="protein sequence ID" value="MBC5638719.1"/>
    <property type="molecule type" value="Genomic_DNA"/>
</dbReference>
<organism evidence="2 3">
    <name type="scientific">Ornithinibacillus hominis</name>
    <dbReference type="NCBI Taxonomy" id="2763055"/>
    <lineage>
        <taxon>Bacteria</taxon>
        <taxon>Bacillati</taxon>
        <taxon>Bacillota</taxon>
        <taxon>Bacilli</taxon>
        <taxon>Bacillales</taxon>
        <taxon>Bacillaceae</taxon>
        <taxon>Ornithinibacillus</taxon>
    </lineage>
</organism>
<evidence type="ECO:0000259" key="1">
    <source>
        <dbReference type="PROSITE" id="PS50931"/>
    </source>
</evidence>
<evidence type="ECO:0000313" key="2">
    <source>
        <dbReference type="EMBL" id="MBC5638719.1"/>
    </source>
</evidence>
<dbReference type="InterPro" id="IPR036388">
    <property type="entry name" value="WH-like_DNA-bd_sf"/>
</dbReference>
<feature type="domain" description="HTH lysR-type" evidence="1">
    <location>
        <begin position="1"/>
        <end position="50"/>
    </location>
</feature>
<sequence length="50" mass="5777">MDLHTLKIFETVERLGSISLASRELQFAQSNITMKIQQLESDLQTTFIHI</sequence>
<dbReference type="InterPro" id="IPR036390">
    <property type="entry name" value="WH_DNA-bd_sf"/>
</dbReference>
<dbReference type="InterPro" id="IPR000847">
    <property type="entry name" value="LysR_HTH_N"/>
</dbReference>
<comment type="caution">
    <text evidence="2">The sequence shown here is derived from an EMBL/GenBank/DDBJ whole genome shotgun (WGS) entry which is preliminary data.</text>
</comment>
<gene>
    <name evidence="2" type="ORF">H8S33_18265</name>
</gene>